<sequence>MDKTDVNPDFYFKKDLFQIFSVYQKSRLIKVLNKNGINFFLTLAGDPIVHKDEFQRKSKKRTNVEPTIDTEWTPNIIKRGDQNGKTSKQRE</sequence>
<feature type="region of interest" description="Disordered" evidence="1">
    <location>
        <begin position="55"/>
        <end position="91"/>
    </location>
</feature>
<feature type="compositionally biased region" description="Basic and acidic residues" evidence="1">
    <location>
        <begin position="78"/>
        <end position="91"/>
    </location>
</feature>
<organism evidence="3 4">
    <name type="scientific">Gallibacterium salpingitidis</name>
    <dbReference type="NCBI Taxonomy" id="505341"/>
    <lineage>
        <taxon>Bacteria</taxon>
        <taxon>Pseudomonadati</taxon>
        <taxon>Pseudomonadota</taxon>
        <taxon>Gammaproteobacteria</taxon>
        <taxon>Pasteurellales</taxon>
        <taxon>Pasteurellaceae</taxon>
        <taxon>Gallibacterium</taxon>
    </lineage>
</organism>
<evidence type="ECO:0000313" key="3">
    <source>
        <dbReference type="EMBL" id="OBX10428.1"/>
    </source>
</evidence>
<reference evidence="3 4" key="1">
    <citation type="submission" date="2014-11" db="EMBL/GenBank/DDBJ databases">
        <title>Pan-genome of Gallibacterium spp.</title>
        <authorList>
            <person name="Kudirkiene E."/>
            <person name="Bojesen A.M."/>
        </authorList>
    </citation>
    <scope>NUCLEOTIDE SEQUENCE [LARGE SCALE GENOMIC DNA]</scope>
    <source>
        <strain evidence="3 4">18469/18</strain>
    </source>
</reference>
<comment type="caution">
    <text evidence="3">The sequence shown here is derived from an EMBL/GenBank/DDBJ whole genome shotgun (WGS) entry which is preliminary data.</text>
</comment>
<evidence type="ECO:0000256" key="1">
    <source>
        <dbReference type="SAM" id="MobiDB-lite"/>
    </source>
</evidence>
<name>A0AB36E2Q4_9PAST</name>
<dbReference type="RefSeq" id="WP_066111324.1">
    <property type="nucleotide sequence ID" value="NZ_JTJT01000007.1"/>
</dbReference>
<dbReference type="AlphaFoldDB" id="A0AB36E2Q4"/>
<dbReference type="EMBL" id="JTJU01000028">
    <property type="protein sequence ID" value="OBX10428.1"/>
    <property type="molecule type" value="Genomic_DNA"/>
</dbReference>
<feature type="domain" description="DUF4224" evidence="2">
    <location>
        <begin position="15"/>
        <end position="51"/>
    </location>
</feature>
<dbReference type="InterPro" id="IPR025319">
    <property type="entry name" value="DUF4224"/>
</dbReference>
<proteinExistence type="predicted"/>
<evidence type="ECO:0000259" key="2">
    <source>
        <dbReference type="Pfam" id="PF13986"/>
    </source>
</evidence>
<protein>
    <recommendedName>
        <fullName evidence="2">DUF4224 domain-containing protein</fullName>
    </recommendedName>
</protein>
<dbReference type="Proteomes" id="UP000092527">
    <property type="component" value="Unassembled WGS sequence"/>
</dbReference>
<accession>A0AB36E2Q4</accession>
<evidence type="ECO:0000313" key="4">
    <source>
        <dbReference type="Proteomes" id="UP000092527"/>
    </source>
</evidence>
<gene>
    <name evidence="3" type="ORF">QV09_05660</name>
</gene>
<dbReference type="Pfam" id="PF13986">
    <property type="entry name" value="DUF4224"/>
    <property type="match status" value="1"/>
</dbReference>